<dbReference type="HOGENOM" id="CLU_119755_0_0_1"/>
<protein>
    <submittedName>
        <fullName evidence="2">Uncharacterized protein</fullName>
    </submittedName>
</protein>
<keyword evidence="3" id="KW-1185">Reference proteome</keyword>
<organism evidence="2 3">
    <name type="scientific">Solanum tuberosum</name>
    <name type="common">Potato</name>
    <dbReference type="NCBI Taxonomy" id="4113"/>
    <lineage>
        <taxon>Eukaryota</taxon>
        <taxon>Viridiplantae</taxon>
        <taxon>Streptophyta</taxon>
        <taxon>Embryophyta</taxon>
        <taxon>Tracheophyta</taxon>
        <taxon>Spermatophyta</taxon>
        <taxon>Magnoliopsida</taxon>
        <taxon>eudicotyledons</taxon>
        <taxon>Gunneridae</taxon>
        <taxon>Pentapetalae</taxon>
        <taxon>asterids</taxon>
        <taxon>lamiids</taxon>
        <taxon>Solanales</taxon>
        <taxon>Solanaceae</taxon>
        <taxon>Solanoideae</taxon>
        <taxon>Solaneae</taxon>
        <taxon>Solanum</taxon>
    </lineage>
</organism>
<reference evidence="3" key="1">
    <citation type="journal article" date="2011" name="Nature">
        <title>Genome sequence and analysis of the tuber crop potato.</title>
        <authorList>
            <consortium name="The Potato Genome Sequencing Consortium"/>
        </authorList>
    </citation>
    <scope>NUCLEOTIDE SEQUENCE [LARGE SCALE GENOMIC DNA]</scope>
    <source>
        <strain evidence="3">cv. DM1-3 516 R44</strain>
    </source>
</reference>
<evidence type="ECO:0000313" key="2">
    <source>
        <dbReference type="EnsemblPlants" id="PGSC0003DMT400091734"/>
    </source>
</evidence>
<dbReference type="PaxDb" id="4113-PGSC0003DMT400091734"/>
<dbReference type="InParanoid" id="M1DNA2"/>
<accession>M1DNA2</accession>
<sequence length="197" mass="21939">MDPPWVTKGRGKGNNPRGRGRSSSGSSYGSFSNFPVLQQGKMSLISSKLSQNTASSSVHLEDISEDSPLYTELRAYMSQKQGDTFVSIAKDDIDDIKSNEKDYSTLPHKRGPIDNFVKHIARRISIQDGNKEEMINEYLDEVRRNLLLNVTHYEKSDTSMKSETSHEAPNETPQPCGDTLQQIEDFLLGLKGKDAAA</sequence>
<dbReference type="Gramene" id="PGSC0003DMT400091734">
    <property type="protein sequence ID" value="PGSC0003DMT400091734"/>
    <property type="gene ID" value="PGSC0003DMG400041305"/>
</dbReference>
<feature type="region of interest" description="Disordered" evidence="1">
    <location>
        <begin position="155"/>
        <end position="177"/>
    </location>
</feature>
<feature type="region of interest" description="Disordered" evidence="1">
    <location>
        <begin position="1"/>
        <end position="32"/>
    </location>
</feature>
<name>M1DNA2_SOLTU</name>
<dbReference type="Proteomes" id="UP000011115">
    <property type="component" value="Unassembled WGS sequence"/>
</dbReference>
<feature type="compositionally biased region" description="Low complexity" evidence="1">
    <location>
        <begin position="13"/>
        <end position="32"/>
    </location>
</feature>
<evidence type="ECO:0000256" key="1">
    <source>
        <dbReference type="SAM" id="MobiDB-lite"/>
    </source>
</evidence>
<dbReference type="AlphaFoldDB" id="M1DNA2"/>
<dbReference type="EnsemblPlants" id="PGSC0003DMT400091734">
    <property type="protein sequence ID" value="PGSC0003DMT400091734"/>
    <property type="gene ID" value="PGSC0003DMG400041305"/>
</dbReference>
<evidence type="ECO:0000313" key="3">
    <source>
        <dbReference type="Proteomes" id="UP000011115"/>
    </source>
</evidence>
<reference evidence="2" key="2">
    <citation type="submission" date="2015-06" db="UniProtKB">
        <authorList>
            <consortium name="EnsemblPlants"/>
        </authorList>
    </citation>
    <scope>IDENTIFICATION</scope>
    <source>
        <strain evidence="2">DM1-3 516 R44</strain>
    </source>
</reference>
<feature type="compositionally biased region" description="Basic and acidic residues" evidence="1">
    <location>
        <begin position="155"/>
        <end position="169"/>
    </location>
</feature>
<proteinExistence type="predicted"/>